<feature type="domain" description="EGF-like" evidence="6">
    <location>
        <begin position="83"/>
        <end position="122"/>
    </location>
</feature>
<dbReference type="PROSITE" id="PS50026">
    <property type="entry name" value="EGF_3"/>
    <property type="match status" value="1"/>
</dbReference>
<evidence type="ECO:0000313" key="7">
    <source>
        <dbReference type="EMBL" id="VDK46328.1"/>
    </source>
</evidence>
<dbReference type="CDD" id="cd00054">
    <property type="entry name" value="EGF_CA"/>
    <property type="match status" value="1"/>
</dbReference>
<evidence type="ECO:0000256" key="3">
    <source>
        <dbReference type="ARBA" id="ARBA00022737"/>
    </source>
</evidence>
<organism evidence="9">
    <name type="scientific">Gongylonema pulchrum</name>
    <dbReference type="NCBI Taxonomy" id="637853"/>
    <lineage>
        <taxon>Eukaryota</taxon>
        <taxon>Metazoa</taxon>
        <taxon>Ecdysozoa</taxon>
        <taxon>Nematoda</taxon>
        <taxon>Chromadorea</taxon>
        <taxon>Rhabditida</taxon>
        <taxon>Spirurina</taxon>
        <taxon>Spiruromorpha</taxon>
        <taxon>Spiruroidea</taxon>
        <taxon>Gongylonematidae</taxon>
        <taxon>Gongylonema</taxon>
    </lineage>
</organism>
<dbReference type="SUPFAM" id="SSF57196">
    <property type="entry name" value="EGF/Laminin"/>
    <property type="match status" value="1"/>
</dbReference>
<keyword evidence="4" id="KW-1015">Disulfide bond</keyword>
<name>A0A183D7E0_9BILA</name>
<dbReference type="SMART" id="SM00181">
    <property type="entry name" value="EGF"/>
    <property type="match status" value="2"/>
</dbReference>
<dbReference type="OrthoDB" id="283575at2759"/>
<dbReference type="PANTHER" id="PTHR24039:SF52">
    <property type="entry name" value="EGF-LIKE DOMAIN-CONTAINING PROTEIN"/>
    <property type="match status" value="1"/>
</dbReference>
<dbReference type="InterPro" id="IPR001881">
    <property type="entry name" value="EGF-like_Ca-bd_dom"/>
</dbReference>
<dbReference type="GO" id="GO:0005509">
    <property type="term" value="F:calcium ion binding"/>
    <property type="evidence" value="ECO:0007669"/>
    <property type="project" value="InterPro"/>
</dbReference>
<dbReference type="WBParaSite" id="GPUH_0000463801-mRNA-1">
    <property type="protein sequence ID" value="GPUH_0000463801-mRNA-1"/>
    <property type="gene ID" value="GPUH_0000463801"/>
</dbReference>
<protein>
    <submittedName>
        <fullName evidence="9">EGF-like domain-containing protein</fullName>
    </submittedName>
</protein>
<gene>
    <name evidence="7" type="ORF">GPUH_LOCUS4631</name>
</gene>
<evidence type="ECO:0000256" key="1">
    <source>
        <dbReference type="ARBA" id="ARBA00022536"/>
    </source>
</evidence>
<accession>A0A183D7E0</accession>
<evidence type="ECO:0000313" key="8">
    <source>
        <dbReference type="Proteomes" id="UP000271098"/>
    </source>
</evidence>
<dbReference type="InterPro" id="IPR024731">
    <property type="entry name" value="NELL2-like_EGF"/>
</dbReference>
<proteinExistence type="predicted"/>
<keyword evidence="2" id="KW-0732">Signal</keyword>
<dbReference type="EMBL" id="UYRT01008976">
    <property type="protein sequence ID" value="VDK46328.1"/>
    <property type="molecule type" value="Genomic_DNA"/>
</dbReference>
<reference evidence="7 8" key="2">
    <citation type="submission" date="2018-11" db="EMBL/GenBank/DDBJ databases">
        <authorList>
            <consortium name="Pathogen Informatics"/>
        </authorList>
    </citation>
    <scope>NUCLEOTIDE SEQUENCE [LARGE SCALE GENOMIC DNA]</scope>
</reference>
<dbReference type="InterPro" id="IPR000152">
    <property type="entry name" value="EGF-type_Asp/Asn_hydroxyl_site"/>
</dbReference>
<keyword evidence="8" id="KW-1185">Reference proteome</keyword>
<dbReference type="PROSITE" id="PS00010">
    <property type="entry name" value="ASX_HYDROXYL"/>
    <property type="match status" value="1"/>
</dbReference>
<dbReference type="Proteomes" id="UP000271098">
    <property type="component" value="Unassembled WGS sequence"/>
</dbReference>
<dbReference type="SMART" id="SM00179">
    <property type="entry name" value="EGF_CA"/>
    <property type="match status" value="1"/>
</dbReference>
<dbReference type="FunFam" id="2.10.25.10:FF:000038">
    <property type="entry name" value="Fibrillin 2"/>
    <property type="match status" value="1"/>
</dbReference>
<evidence type="ECO:0000259" key="6">
    <source>
        <dbReference type="PROSITE" id="PS50026"/>
    </source>
</evidence>
<keyword evidence="1 5" id="KW-0245">EGF-like domain</keyword>
<dbReference type="PROSITE" id="PS01186">
    <property type="entry name" value="EGF_2"/>
    <property type="match status" value="1"/>
</dbReference>
<dbReference type="InterPro" id="IPR018097">
    <property type="entry name" value="EGF_Ca-bd_CS"/>
</dbReference>
<dbReference type="InterPro" id="IPR000742">
    <property type="entry name" value="EGF"/>
</dbReference>
<keyword evidence="3" id="KW-0677">Repeat</keyword>
<dbReference type="PANTHER" id="PTHR24039">
    <property type="entry name" value="FIBRILLIN-RELATED"/>
    <property type="match status" value="1"/>
</dbReference>
<dbReference type="Pfam" id="PF12947">
    <property type="entry name" value="EGF_3"/>
    <property type="match status" value="1"/>
</dbReference>
<sequence>MTRDRICVDIDECEERGGRQCSEHATCDGYTCIPAAKRQCNEDELSKSDCGRDHLCLIDDKGRIDCDSCKKGFVREESGGCTDINECLVKNACHPDAFCKNMMGSYSCHCQPGFRGDGHYCVGLLKFVKLTGSVNDAIFIK</sequence>
<dbReference type="PROSITE" id="PS01187">
    <property type="entry name" value="EGF_CA"/>
    <property type="match status" value="1"/>
</dbReference>
<evidence type="ECO:0000256" key="5">
    <source>
        <dbReference type="PROSITE-ProRule" id="PRU00076"/>
    </source>
</evidence>
<evidence type="ECO:0000256" key="4">
    <source>
        <dbReference type="ARBA" id="ARBA00023157"/>
    </source>
</evidence>
<dbReference type="Gene3D" id="2.90.20.10">
    <property type="entry name" value="Plasmodium vivax P25 domain"/>
    <property type="match status" value="1"/>
</dbReference>
<reference evidence="9" key="1">
    <citation type="submission" date="2016-06" db="UniProtKB">
        <authorList>
            <consortium name="WormBaseParasite"/>
        </authorList>
    </citation>
    <scope>IDENTIFICATION</scope>
</reference>
<evidence type="ECO:0000256" key="2">
    <source>
        <dbReference type="ARBA" id="ARBA00022729"/>
    </source>
</evidence>
<comment type="caution">
    <text evidence="5">Lacks conserved residue(s) required for the propagation of feature annotation.</text>
</comment>
<dbReference type="AlphaFoldDB" id="A0A183D7E0"/>
<evidence type="ECO:0000313" key="9">
    <source>
        <dbReference type="WBParaSite" id="GPUH_0000463801-mRNA-1"/>
    </source>
</evidence>